<protein>
    <recommendedName>
        <fullName evidence="4">WD40 repeat domain-containing protein</fullName>
    </recommendedName>
</protein>
<feature type="signal peptide" evidence="1">
    <location>
        <begin position="1"/>
        <end position="18"/>
    </location>
</feature>
<evidence type="ECO:0000313" key="3">
    <source>
        <dbReference type="Proteomes" id="UP000460272"/>
    </source>
</evidence>
<keyword evidence="3" id="KW-1185">Reference proteome</keyword>
<evidence type="ECO:0008006" key="4">
    <source>
        <dbReference type="Google" id="ProtNLM"/>
    </source>
</evidence>
<gene>
    <name evidence="2" type="ORF">EAS64_05750</name>
</gene>
<dbReference type="RefSeq" id="WP_187365708.1">
    <property type="nucleotide sequence ID" value="NZ_RPFW01000001.1"/>
</dbReference>
<dbReference type="SUPFAM" id="SSF69304">
    <property type="entry name" value="Tricorn protease N-terminal domain"/>
    <property type="match status" value="1"/>
</dbReference>
<sequence length="383" mass="40028">MIAALTGCAASAATDVSAAAPLMAGPGQDEPRSAVPWGQVGHGWALAQDQATSTNPAKSSAGKVILYLVDPLGGRYTLSSSAANAKNPLVDGELMDWSGDGRRALFLEISNSSTPFGPTYQLDLRTGKFSKVLVAKKVEVLGYTRPRGSQLLAWTWDGALPSGNGTLELVNLNGAVVRRLWHGWFQAHPISSPDGKIIAMPSGDGVHLLSSTGAKVRLLAPHFLCAPLRWWNKTTILATCATYGGSDSQNTWLLPVSGAKPVALTPERPSTGPDQSDYNLVKLTSGSYAEALGASCGNHVVVRLEPGGKVKVLKIPGASDPYIVAATASKLLLQVSSGGCLSPFPSTLAWFNPGTGKETIAIPVPKGQSGVMSVVPYFDEGQQ</sequence>
<dbReference type="AlphaFoldDB" id="A0A6P2CAA1"/>
<evidence type="ECO:0000256" key="1">
    <source>
        <dbReference type="SAM" id="SignalP"/>
    </source>
</evidence>
<reference evidence="2 3" key="1">
    <citation type="submission" date="2018-11" db="EMBL/GenBank/DDBJ databases">
        <title>Trebonia kvetii gen.nov., sp.nov., a novel acidophilic actinobacterium, and proposal of the new actinobacterial family Treboniaceae fam. nov.</title>
        <authorList>
            <person name="Rapoport D."/>
            <person name="Sagova-Mareckova M."/>
            <person name="Sedlacek I."/>
            <person name="Provaznik J."/>
            <person name="Kralova S."/>
            <person name="Pavlinic D."/>
            <person name="Benes V."/>
            <person name="Kopecky J."/>
        </authorList>
    </citation>
    <scope>NUCLEOTIDE SEQUENCE [LARGE SCALE GENOMIC DNA]</scope>
    <source>
        <strain evidence="2 3">15Tr583</strain>
    </source>
</reference>
<organism evidence="2 3">
    <name type="scientific">Trebonia kvetii</name>
    <dbReference type="NCBI Taxonomy" id="2480626"/>
    <lineage>
        <taxon>Bacteria</taxon>
        <taxon>Bacillati</taxon>
        <taxon>Actinomycetota</taxon>
        <taxon>Actinomycetes</taxon>
        <taxon>Streptosporangiales</taxon>
        <taxon>Treboniaceae</taxon>
        <taxon>Trebonia</taxon>
    </lineage>
</organism>
<dbReference type="Proteomes" id="UP000460272">
    <property type="component" value="Unassembled WGS sequence"/>
</dbReference>
<dbReference type="Gene3D" id="2.120.10.30">
    <property type="entry name" value="TolB, C-terminal domain"/>
    <property type="match status" value="1"/>
</dbReference>
<dbReference type="InterPro" id="IPR011042">
    <property type="entry name" value="6-blade_b-propeller_TolB-like"/>
</dbReference>
<keyword evidence="1" id="KW-0732">Signal</keyword>
<dbReference type="EMBL" id="RPFW01000001">
    <property type="protein sequence ID" value="TVZ06851.1"/>
    <property type="molecule type" value="Genomic_DNA"/>
</dbReference>
<evidence type="ECO:0000313" key="2">
    <source>
        <dbReference type="EMBL" id="TVZ06851.1"/>
    </source>
</evidence>
<accession>A0A6P2CAA1</accession>
<feature type="chain" id="PRO_5026877752" description="WD40 repeat domain-containing protein" evidence="1">
    <location>
        <begin position="19"/>
        <end position="383"/>
    </location>
</feature>
<comment type="caution">
    <text evidence="2">The sequence shown here is derived from an EMBL/GenBank/DDBJ whole genome shotgun (WGS) entry which is preliminary data.</text>
</comment>
<proteinExistence type="predicted"/>
<name>A0A6P2CAA1_9ACTN</name>